<dbReference type="PATRIC" id="fig|838561.3.peg.1258"/>
<dbReference type="STRING" id="838561.P344_06545"/>
<dbReference type="Proteomes" id="UP000019260">
    <property type="component" value="Chromosome"/>
</dbReference>
<accession>W6APG5</accession>
<keyword evidence="2" id="KW-1185">Reference proteome</keyword>
<dbReference type="AlphaFoldDB" id="W6APG5"/>
<evidence type="ECO:0000313" key="1">
    <source>
        <dbReference type="EMBL" id="AHI58610.1"/>
    </source>
</evidence>
<dbReference type="HOGENOM" id="CLU_2358296_0_0_14"/>
<reference evidence="1 2" key="1">
    <citation type="submission" date="2013-09" db="EMBL/GenBank/DDBJ databases">
        <title>Complete genome sequence of Spiroplasma mirum suckling mouse cataract agent.</title>
        <authorList>
            <person name="Landry C.A."/>
            <person name="Bastian F.O."/>
            <person name="Thune R.L."/>
        </authorList>
    </citation>
    <scope>NUCLEOTIDE SEQUENCE [LARGE SCALE GENOMIC DNA]</scope>
    <source>
        <strain evidence="1 2">SMCA</strain>
    </source>
</reference>
<protein>
    <recommendedName>
        <fullName evidence="3">Serine aminopeptidase S33 domain-containing protein</fullName>
    </recommendedName>
</protein>
<dbReference type="KEGG" id="smia:P344_06545"/>
<evidence type="ECO:0008006" key="3">
    <source>
        <dbReference type="Google" id="ProtNLM"/>
    </source>
</evidence>
<proteinExistence type="predicted"/>
<organism evidence="1 2">
    <name type="scientific">Spiroplasma mirum ATCC 29335</name>
    <dbReference type="NCBI Taxonomy" id="838561"/>
    <lineage>
        <taxon>Bacteria</taxon>
        <taxon>Bacillati</taxon>
        <taxon>Mycoplasmatota</taxon>
        <taxon>Mollicutes</taxon>
        <taxon>Entomoplasmatales</taxon>
        <taxon>Spiroplasmataceae</taxon>
        <taxon>Spiroplasma</taxon>
    </lineage>
</organism>
<dbReference type="eggNOG" id="COG2267">
    <property type="taxonomic scope" value="Bacteria"/>
</dbReference>
<sequence>MFTASGYKDLFSGLMYIENKDNIQKTPKQLPILFLSDKMNPVGKFGKMVIKTHKNYLKYGYQANIKLYNEIRHEILNEKDKGEVYQDILAFYNSNI</sequence>
<gene>
    <name evidence="1" type="ORF">P344_06545</name>
</gene>
<evidence type="ECO:0000313" key="2">
    <source>
        <dbReference type="Proteomes" id="UP000019260"/>
    </source>
</evidence>
<dbReference type="EMBL" id="CP006720">
    <property type="protein sequence ID" value="AHI58610.1"/>
    <property type="molecule type" value="Genomic_DNA"/>
</dbReference>
<dbReference type="RefSeq" id="WP_236681378.1">
    <property type="nucleotide sequence ID" value="NZ_CP002082.1"/>
</dbReference>
<name>W6APG5_9MOLU</name>